<evidence type="ECO:0000313" key="5">
    <source>
        <dbReference type="Proteomes" id="UP000597507"/>
    </source>
</evidence>
<feature type="domain" description="LysM" evidence="3">
    <location>
        <begin position="508"/>
        <end position="557"/>
    </location>
</feature>
<dbReference type="PANTHER" id="PTHR34700">
    <property type="entry name" value="POTASSIUM BINDING PROTEIN KBP"/>
    <property type="match status" value="1"/>
</dbReference>
<dbReference type="CDD" id="cd00118">
    <property type="entry name" value="LysM"/>
    <property type="match status" value="1"/>
</dbReference>
<dbReference type="InterPro" id="IPR052196">
    <property type="entry name" value="Bact_Kbp"/>
</dbReference>
<feature type="compositionally biased region" description="Low complexity" evidence="1">
    <location>
        <begin position="254"/>
        <end position="267"/>
    </location>
</feature>
<protein>
    <recommendedName>
        <fullName evidence="3">LysM domain-containing protein</fullName>
    </recommendedName>
</protein>
<dbReference type="Proteomes" id="UP000597507">
    <property type="component" value="Unassembled WGS sequence"/>
</dbReference>
<dbReference type="InterPro" id="IPR036779">
    <property type="entry name" value="LysM_dom_sf"/>
</dbReference>
<evidence type="ECO:0000256" key="1">
    <source>
        <dbReference type="SAM" id="MobiDB-lite"/>
    </source>
</evidence>
<keyword evidence="2" id="KW-0472">Membrane</keyword>
<organism evidence="4 5">
    <name type="scientific">Caldovatus sediminis</name>
    <dbReference type="NCBI Taxonomy" id="2041189"/>
    <lineage>
        <taxon>Bacteria</taxon>
        <taxon>Pseudomonadati</taxon>
        <taxon>Pseudomonadota</taxon>
        <taxon>Alphaproteobacteria</taxon>
        <taxon>Acetobacterales</taxon>
        <taxon>Roseomonadaceae</taxon>
        <taxon>Caldovatus</taxon>
    </lineage>
</organism>
<feature type="region of interest" description="Disordered" evidence="1">
    <location>
        <begin position="556"/>
        <end position="576"/>
    </location>
</feature>
<feature type="compositionally biased region" description="Low complexity" evidence="1">
    <location>
        <begin position="68"/>
        <end position="93"/>
    </location>
</feature>
<gene>
    <name evidence="4" type="ORF">GCM10010964_30180</name>
</gene>
<keyword evidence="5" id="KW-1185">Reference proteome</keyword>
<keyword evidence="2" id="KW-0812">Transmembrane</keyword>
<dbReference type="PROSITE" id="PS51782">
    <property type="entry name" value="LYSM"/>
    <property type="match status" value="1"/>
</dbReference>
<feature type="region of interest" description="Disordered" evidence="1">
    <location>
        <begin position="42"/>
        <end position="93"/>
    </location>
</feature>
<dbReference type="Gene3D" id="2.60.40.10">
    <property type="entry name" value="Immunoglobulins"/>
    <property type="match status" value="1"/>
</dbReference>
<feature type="region of interest" description="Disordered" evidence="1">
    <location>
        <begin position="348"/>
        <end position="371"/>
    </location>
</feature>
<feature type="compositionally biased region" description="Low complexity" evidence="1">
    <location>
        <begin position="476"/>
        <end position="491"/>
    </location>
</feature>
<comment type="caution">
    <text evidence="4">The sequence shown here is derived from an EMBL/GenBank/DDBJ whole genome shotgun (WGS) entry which is preliminary data.</text>
</comment>
<feature type="region of interest" description="Disordered" evidence="1">
    <location>
        <begin position="214"/>
        <end position="267"/>
    </location>
</feature>
<dbReference type="Gene3D" id="3.10.350.10">
    <property type="entry name" value="LysM domain"/>
    <property type="match status" value="1"/>
</dbReference>
<dbReference type="InterPro" id="IPR018392">
    <property type="entry name" value="LysM"/>
</dbReference>
<evidence type="ECO:0000256" key="2">
    <source>
        <dbReference type="SAM" id="Phobius"/>
    </source>
</evidence>
<dbReference type="EMBL" id="BMKS01000009">
    <property type="protein sequence ID" value="GGG40531.1"/>
    <property type="molecule type" value="Genomic_DNA"/>
</dbReference>
<name>A0A8J2ZDG2_9PROT</name>
<feature type="transmembrane region" description="Helical" evidence="2">
    <location>
        <begin position="7"/>
        <end position="27"/>
    </location>
</feature>
<feature type="compositionally biased region" description="Pro residues" evidence="1">
    <location>
        <begin position="48"/>
        <end position="60"/>
    </location>
</feature>
<feature type="compositionally biased region" description="Low complexity" evidence="1">
    <location>
        <begin position="355"/>
        <end position="371"/>
    </location>
</feature>
<proteinExistence type="predicted"/>
<sequence length="576" mass="57471">MATLAPARWVLLGLGGGAVLAGAYLFAPDLWHAVTAPEAEGVAATAPRSPPAGPSPVPLPPRDEPRARPSAAPSAPTERAGSRSASAGATGAPAVGATVPAAPAAGAGATAPAAPAPQEPPRFDVVRIGARGTAVVAGRARPGAEVVLVLDGAQEIGRARADVRGEWVILPAEPLAPGARELSLRARHAGEETAGPDTVVVLVPDPAPLEVAAAPRQRHAAAPQHRATQPGGSTQSAEPRQADAPSLPSPSQPVAPRDAAAAPAAAAAAEPGRAAAADVGPAAPPRAAADLAATAARPMPAPAPDERTAAPATPFAVLLPPPLPLAPAPDAAAGGRGAAEIPALPRVLQAPPPGGSAAPETAAAQPAPRAAPSAARLALEAVEYDDSGAMRFAGTAPPGAVVRVYVGQRHAGDTRADAAGRWVFTPAEPPSYGVHTLRLDQIAASGSVAARIELPFQRDRLPASAFAAPAAPPAAPTETAAAAAPRESTAPGDAASGAPTSATVPRAGRLIVQPGHNLWRIARETYGQGVRYTIIYQANRDQIRDPDLIYPGQIFTLPAPHPQASPATPADSSRSR</sequence>
<feature type="region of interest" description="Disordered" evidence="1">
    <location>
        <begin position="467"/>
        <end position="502"/>
    </location>
</feature>
<keyword evidence="2" id="KW-1133">Transmembrane helix</keyword>
<feature type="compositionally biased region" description="Low complexity" evidence="1">
    <location>
        <begin position="214"/>
        <end position="227"/>
    </location>
</feature>
<dbReference type="Pfam" id="PF01476">
    <property type="entry name" value="LysM"/>
    <property type="match status" value="1"/>
</dbReference>
<reference evidence="4 5" key="1">
    <citation type="journal article" date="2014" name="Int. J. Syst. Evol. Microbiol.">
        <title>Complete genome sequence of Corynebacterium casei LMG S-19264T (=DSM 44701T), isolated from a smear-ripened cheese.</title>
        <authorList>
            <consortium name="US DOE Joint Genome Institute (JGI-PGF)"/>
            <person name="Walter F."/>
            <person name="Albersmeier A."/>
            <person name="Kalinowski J."/>
            <person name="Ruckert C."/>
        </authorList>
    </citation>
    <scope>NUCLEOTIDE SEQUENCE [LARGE SCALE GENOMIC DNA]</scope>
    <source>
        <strain evidence="4 5">CGMCC 1.16330</strain>
    </source>
</reference>
<dbReference type="InterPro" id="IPR013783">
    <property type="entry name" value="Ig-like_fold"/>
</dbReference>
<accession>A0A8J2ZDG2</accession>
<dbReference type="AlphaFoldDB" id="A0A8J2ZDG2"/>
<evidence type="ECO:0000313" key="4">
    <source>
        <dbReference type="EMBL" id="GGG40531.1"/>
    </source>
</evidence>
<dbReference type="PANTHER" id="PTHR34700:SF4">
    <property type="entry name" value="PHAGE-LIKE ELEMENT PBSX PROTEIN XKDP"/>
    <property type="match status" value="1"/>
</dbReference>
<evidence type="ECO:0000259" key="3">
    <source>
        <dbReference type="PROSITE" id="PS51782"/>
    </source>
</evidence>